<feature type="transmembrane region" description="Helical" evidence="1">
    <location>
        <begin position="12"/>
        <end position="32"/>
    </location>
</feature>
<name>A0A3N5Y3Z9_9ALTE</name>
<dbReference type="RefSeq" id="WP_124026132.1">
    <property type="nucleotide sequence ID" value="NZ_JBHRSN010000005.1"/>
</dbReference>
<evidence type="ECO:0000256" key="1">
    <source>
        <dbReference type="SAM" id="Phobius"/>
    </source>
</evidence>
<comment type="caution">
    <text evidence="2">The sequence shown here is derived from an EMBL/GenBank/DDBJ whole genome shotgun (WGS) entry which is preliminary data.</text>
</comment>
<accession>A0A3N5Y3Z9</accession>
<protein>
    <submittedName>
        <fullName evidence="2">Uncharacterized protein</fullName>
    </submittedName>
</protein>
<sequence>MRLINKTTKEKWTDWLIESLLICASILLAFWLNEWEEQHKIENRTQVMMCNVKKELVSNLTLVESDYLPRHRKILSYLESAIQELENVGESDTMQYIDRPLYMVTLDNTAWSLAVETGNLSHLDFSLAATISRVYKLQEESLKQVFPRIIDKLFFYQTNDGKPTLQSQKALRLMVKELISQEVYILSAYNKAVSAINETEYICKT</sequence>
<keyword evidence="1" id="KW-0472">Membrane</keyword>
<evidence type="ECO:0000313" key="3">
    <source>
        <dbReference type="Proteomes" id="UP000275281"/>
    </source>
</evidence>
<keyword evidence="3" id="KW-1185">Reference proteome</keyword>
<proteinExistence type="predicted"/>
<evidence type="ECO:0000313" key="2">
    <source>
        <dbReference type="EMBL" id="RPJ68130.1"/>
    </source>
</evidence>
<organism evidence="2 3">
    <name type="scientific">Alteromonas sediminis</name>
    <dbReference type="NCBI Taxonomy" id="2259342"/>
    <lineage>
        <taxon>Bacteria</taxon>
        <taxon>Pseudomonadati</taxon>
        <taxon>Pseudomonadota</taxon>
        <taxon>Gammaproteobacteria</taxon>
        <taxon>Alteromonadales</taxon>
        <taxon>Alteromonadaceae</taxon>
        <taxon>Alteromonas/Salinimonas group</taxon>
        <taxon>Alteromonas</taxon>
    </lineage>
</organism>
<reference evidence="2 3" key="1">
    <citation type="submission" date="2018-11" db="EMBL/GenBank/DDBJ databases">
        <authorList>
            <person name="Ye M.-Q."/>
            <person name="Du Z.-J."/>
        </authorList>
    </citation>
    <scope>NUCLEOTIDE SEQUENCE [LARGE SCALE GENOMIC DNA]</scope>
    <source>
        <strain evidence="2 3">U0105</strain>
    </source>
</reference>
<keyword evidence="1" id="KW-0812">Transmembrane</keyword>
<keyword evidence="1" id="KW-1133">Transmembrane helix</keyword>
<gene>
    <name evidence="2" type="ORF">DRW07_01585</name>
</gene>
<dbReference type="Proteomes" id="UP000275281">
    <property type="component" value="Unassembled WGS sequence"/>
</dbReference>
<dbReference type="OrthoDB" id="6331760at2"/>
<dbReference type="AlphaFoldDB" id="A0A3N5Y3Z9"/>
<dbReference type="EMBL" id="RPOK01000001">
    <property type="protein sequence ID" value="RPJ68130.1"/>
    <property type="molecule type" value="Genomic_DNA"/>
</dbReference>